<comment type="caution">
    <text evidence="1">The sequence shown here is derived from an EMBL/GenBank/DDBJ whole genome shotgun (WGS) entry which is preliminary data.</text>
</comment>
<evidence type="ECO:0008006" key="3">
    <source>
        <dbReference type="Google" id="ProtNLM"/>
    </source>
</evidence>
<reference evidence="1" key="2">
    <citation type="submission" date="2023-10" db="EMBL/GenBank/DDBJ databases">
        <authorList>
            <person name="Khurajog B."/>
        </authorList>
    </citation>
    <scope>NUCLEOTIDE SEQUENCE</scope>
    <source>
        <strain evidence="1">BF14</strain>
    </source>
</reference>
<name>A0AAW8YNN8_PEDAC</name>
<dbReference type="Proteomes" id="UP001280415">
    <property type="component" value="Unassembled WGS sequence"/>
</dbReference>
<protein>
    <recommendedName>
        <fullName evidence="3">DNA-binding protein</fullName>
    </recommendedName>
</protein>
<dbReference type="EMBL" id="JAWJAX010000006">
    <property type="protein sequence ID" value="MDV2911434.1"/>
    <property type="molecule type" value="Genomic_DNA"/>
</dbReference>
<proteinExistence type="predicted"/>
<reference evidence="1" key="1">
    <citation type="journal article" date="2023" name="PeerJ">
        <title>Selection and evaluation of lactic acid bacteria from chicken feces in Thailand as potential probiotics.</title>
        <authorList>
            <person name="Khurajog B."/>
            <person name="Disastra Y."/>
            <person name="Lawwyne L.D."/>
            <person name="Sirichokchatchawan W."/>
            <person name="Niyomtham W."/>
            <person name="Yindee J."/>
            <person name="Hampson D.J."/>
            <person name="Prapasarakul N."/>
        </authorList>
    </citation>
    <scope>NUCLEOTIDE SEQUENCE</scope>
    <source>
        <strain evidence="1">BF14</strain>
    </source>
</reference>
<dbReference type="AlphaFoldDB" id="A0AAW8YNN8"/>
<evidence type="ECO:0000313" key="1">
    <source>
        <dbReference type="EMBL" id="MDV2911434.1"/>
    </source>
</evidence>
<sequence length="90" mass="10501">MQTDDLVLQKFLETLRKPAIRMLKKAIDEASQSEERVYVKKATACRILDCDNKTFNEHFAGQIDVYYLGDSKMKRYLRSDVERLANKVKA</sequence>
<evidence type="ECO:0000313" key="2">
    <source>
        <dbReference type="Proteomes" id="UP001280415"/>
    </source>
</evidence>
<organism evidence="1 2">
    <name type="scientific">Pediococcus acidilactici</name>
    <dbReference type="NCBI Taxonomy" id="1254"/>
    <lineage>
        <taxon>Bacteria</taxon>
        <taxon>Bacillati</taxon>
        <taxon>Bacillota</taxon>
        <taxon>Bacilli</taxon>
        <taxon>Lactobacillales</taxon>
        <taxon>Lactobacillaceae</taxon>
        <taxon>Pediococcus</taxon>
        <taxon>Pediococcus acidilactici group</taxon>
    </lineage>
</organism>
<dbReference type="RefSeq" id="WP_128472030.1">
    <property type="nucleotide sequence ID" value="NZ_CP035154.1"/>
</dbReference>
<accession>A0AAW8YNN8</accession>
<gene>
    <name evidence="1" type="ORF">R0H03_06115</name>
</gene>